<dbReference type="AlphaFoldDB" id="A0A392WB46"/>
<feature type="non-terminal residue" evidence="2">
    <location>
        <position position="44"/>
    </location>
</feature>
<comment type="caution">
    <text evidence="2">The sequence shown here is derived from an EMBL/GenBank/DDBJ whole genome shotgun (WGS) entry which is preliminary data.</text>
</comment>
<sequence>MEGGTSCETTKGSWMQEGDSNREACRSNNGCWKQVKVGVKVKIQ</sequence>
<organism evidence="2 3">
    <name type="scientific">Trifolium medium</name>
    <dbReference type="NCBI Taxonomy" id="97028"/>
    <lineage>
        <taxon>Eukaryota</taxon>
        <taxon>Viridiplantae</taxon>
        <taxon>Streptophyta</taxon>
        <taxon>Embryophyta</taxon>
        <taxon>Tracheophyta</taxon>
        <taxon>Spermatophyta</taxon>
        <taxon>Magnoliopsida</taxon>
        <taxon>eudicotyledons</taxon>
        <taxon>Gunneridae</taxon>
        <taxon>Pentapetalae</taxon>
        <taxon>rosids</taxon>
        <taxon>fabids</taxon>
        <taxon>Fabales</taxon>
        <taxon>Fabaceae</taxon>
        <taxon>Papilionoideae</taxon>
        <taxon>50 kb inversion clade</taxon>
        <taxon>NPAAA clade</taxon>
        <taxon>Hologalegina</taxon>
        <taxon>IRL clade</taxon>
        <taxon>Trifolieae</taxon>
        <taxon>Trifolium</taxon>
    </lineage>
</organism>
<keyword evidence="3" id="KW-1185">Reference proteome</keyword>
<dbReference type="Proteomes" id="UP000265520">
    <property type="component" value="Unassembled WGS sequence"/>
</dbReference>
<accession>A0A392WB46</accession>
<evidence type="ECO:0000256" key="1">
    <source>
        <dbReference type="SAM" id="MobiDB-lite"/>
    </source>
</evidence>
<name>A0A392WB46_9FABA</name>
<feature type="compositionally biased region" description="Polar residues" evidence="1">
    <location>
        <begin position="1"/>
        <end position="13"/>
    </location>
</feature>
<proteinExistence type="predicted"/>
<dbReference type="EMBL" id="LXQA011430987">
    <property type="protein sequence ID" value="MCI97033.1"/>
    <property type="molecule type" value="Genomic_DNA"/>
</dbReference>
<feature type="region of interest" description="Disordered" evidence="1">
    <location>
        <begin position="1"/>
        <end position="26"/>
    </location>
</feature>
<evidence type="ECO:0000313" key="2">
    <source>
        <dbReference type="EMBL" id="MCI97033.1"/>
    </source>
</evidence>
<reference evidence="2 3" key="1">
    <citation type="journal article" date="2018" name="Front. Plant Sci.">
        <title>Red Clover (Trifolium pratense) and Zigzag Clover (T. medium) - A Picture of Genomic Similarities and Differences.</title>
        <authorList>
            <person name="Dluhosova J."/>
            <person name="Istvanek J."/>
            <person name="Nedelnik J."/>
            <person name="Repkova J."/>
        </authorList>
    </citation>
    <scope>NUCLEOTIDE SEQUENCE [LARGE SCALE GENOMIC DNA]</scope>
    <source>
        <strain evidence="3">cv. 10/8</strain>
        <tissue evidence="2">Leaf</tissue>
    </source>
</reference>
<evidence type="ECO:0000313" key="3">
    <source>
        <dbReference type="Proteomes" id="UP000265520"/>
    </source>
</evidence>
<protein>
    <submittedName>
        <fullName evidence="2">Uncharacterized protein</fullName>
    </submittedName>
</protein>